<dbReference type="GO" id="GO:0005835">
    <property type="term" value="C:fatty acid synthase complex"/>
    <property type="evidence" value="ECO:0007669"/>
    <property type="project" value="InterPro"/>
</dbReference>
<dbReference type="PANTHER" id="PTHR43841">
    <property type="entry name" value="3-HYDROXYACYL-THIOESTER DEHYDRATASE HTDX-RELATED"/>
    <property type="match status" value="1"/>
</dbReference>
<dbReference type="Pfam" id="PF01575">
    <property type="entry name" value="MaoC_dehydratas"/>
    <property type="match status" value="1"/>
</dbReference>
<dbReference type="EMBL" id="CP031769">
    <property type="protein sequence ID" value="AXR07209.1"/>
    <property type="molecule type" value="Genomic_DNA"/>
</dbReference>
<evidence type="ECO:0000259" key="1">
    <source>
        <dbReference type="Pfam" id="PF01575"/>
    </source>
</evidence>
<dbReference type="KEGG" id="salm:D0Y50_13130"/>
<organism evidence="2 3">
    <name type="scientific">Salinimonas sediminis</name>
    <dbReference type="NCBI Taxonomy" id="2303538"/>
    <lineage>
        <taxon>Bacteria</taxon>
        <taxon>Pseudomonadati</taxon>
        <taxon>Pseudomonadota</taxon>
        <taxon>Gammaproteobacteria</taxon>
        <taxon>Alteromonadales</taxon>
        <taxon>Alteromonadaceae</taxon>
        <taxon>Alteromonas/Salinimonas group</taxon>
        <taxon>Salinimonas</taxon>
    </lineage>
</organism>
<accession>A0A346NNV2</accession>
<dbReference type="Proteomes" id="UP000262073">
    <property type="component" value="Chromosome"/>
</dbReference>
<sequence>MNLLPLYFSALTQKADKARLSQFKSPALPSCEYHRTLLIAPQHYQRYCRLINWPAEQALHPCYLQMVSLPLQLKCLTTATSPFPVLGLVHRANQITLVDTIDNHAEIQLLASYADVRPHKRGWEVDLKVKAKQDKRVVYEAVSRYLVRVKAPHVAPAKPPKQTYQWALPAQATEHAAIVATRNIGRQYARVSGDYNPIHLSRVSASAFGFSRAIAHGMWSLASMLSHLPDWQHAAGTAIQCEFIKPLRLPGTARCFSQAQAGQQQFWLTDNKLSAPHISGVIQTGA</sequence>
<proteinExistence type="predicted"/>
<dbReference type="InterPro" id="IPR029069">
    <property type="entry name" value="HotDog_dom_sf"/>
</dbReference>
<dbReference type="PRINTS" id="PR01483">
    <property type="entry name" value="FASYNTHASE"/>
</dbReference>
<dbReference type="CDD" id="cd03441">
    <property type="entry name" value="R_hydratase_like"/>
    <property type="match status" value="1"/>
</dbReference>
<reference evidence="2 3" key="1">
    <citation type="submission" date="2018-08" db="EMBL/GenBank/DDBJ databases">
        <title>Salinimonas sediminis sp. nov., a piezophilic bacterium isolated from a deep-sea sediment sample from the New Britain Trench.</title>
        <authorList>
            <person name="Cao J."/>
        </authorList>
    </citation>
    <scope>NUCLEOTIDE SEQUENCE [LARGE SCALE GENOMIC DNA]</scope>
    <source>
        <strain evidence="2 3">N102</strain>
    </source>
</reference>
<dbReference type="InterPro" id="IPR002539">
    <property type="entry name" value="MaoC-like_dom"/>
</dbReference>
<dbReference type="AlphaFoldDB" id="A0A346NNV2"/>
<feature type="domain" description="MaoC-like" evidence="1">
    <location>
        <begin position="181"/>
        <end position="259"/>
    </location>
</feature>
<dbReference type="GO" id="GO:0004312">
    <property type="term" value="F:fatty acid synthase activity"/>
    <property type="evidence" value="ECO:0007669"/>
    <property type="project" value="InterPro"/>
</dbReference>
<dbReference type="Gene3D" id="3.10.129.10">
    <property type="entry name" value="Hotdog Thioesterase"/>
    <property type="match status" value="1"/>
</dbReference>
<evidence type="ECO:0000313" key="3">
    <source>
        <dbReference type="Proteomes" id="UP000262073"/>
    </source>
</evidence>
<dbReference type="OrthoDB" id="9774179at2"/>
<dbReference type="RefSeq" id="WP_108566046.1">
    <property type="nucleotide sequence ID" value="NZ_CP031769.1"/>
</dbReference>
<evidence type="ECO:0000313" key="2">
    <source>
        <dbReference type="EMBL" id="AXR07209.1"/>
    </source>
</evidence>
<protein>
    <recommendedName>
        <fullName evidence="1">MaoC-like domain-containing protein</fullName>
    </recommendedName>
</protein>
<gene>
    <name evidence="2" type="ORF">D0Y50_13130</name>
</gene>
<keyword evidence="3" id="KW-1185">Reference proteome</keyword>
<dbReference type="InterPro" id="IPR003965">
    <property type="entry name" value="Fatty_acid_synthase"/>
</dbReference>
<dbReference type="SUPFAM" id="SSF54637">
    <property type="entry name" value="Thioesterase/thiol ester dehydrase-isomerase"/>
    <property type="match status" value="1"/>
</dbReference>
<dbReference type="PANTHER" id="PTHR43841:SF3">
    <property type="entry name" value="(3R)-HYDROXYACYL-ACP DEHYDRATASE SUBUNIT HADB"/>
    <property type="match status" value="1"/>
</dbReference>
<name>A0A346NNV2_9ALTE</name>
<dbReference type="GO" id="GO:0006633">
    <property type="term" value="P:fatty acid biosynthetic process"/>
    <property type="evidence" value="ECO:0007669"/>
    <property type="project" value="InterPro"/>
</dbReference>